<gene>
    <name evidence="2" type="ORF">AAL_00734</name>
</gene>
<dbReference type="AlphaFoldDB" id="A0A166V4T4"/>
<dbReference type="Pfam" id="PF22596">
    <property type="entry name" value="Scabin-like"/>
    <property type="match status" value="1"/>
</dbReference>
<dbReference type="SUPFAM" id="SSF56399">
    <property type="entry name" value="ADP-ribosylation"/>
    <property type="match status" value="1"/>
</dbReference>
<evidence type="ECO:0000259" key="1">
    <source>
        <dbReference type="Pfam" id="PF22596"/>
    </source>
</evidence>
<evidence type="ECO:0000313" key="3">
    <source>
        <dbReference type="Proteomes" id="UP000078544"/>
    </source>
</evidence>
<dbReference type="STRING" id="1081109.A0A166V4T4"/>
<proteinExistence type="predicted"/>
<evidence type="ECO:0000313" key="2">
    <source>
        <dbReference type="EMBL" id="OAA33269.1"/>
    </source>
</evidence>
<dbReference type="EMBL" id="AZGY01000001">
    <property type="protein sequence ID" value="OAA33269.1"/>
    <property type="molecule type" value="Genomic_DNA"/>
</dbReference>
<accession>A0A166V4T4</accession>
<sequence length="776" mass="88513">MRTSDLFIGAALPWLRSANEETAREVFARLDRVISTDTSHQELVMRPNWVFNVKNNPVLAAAEPLSRWDSRPPQVIFEEGFQPKLTPADMDAFRQLDDLGVHLHRYVNEQTSSIFVSTSRPISQDGKHVDVWHPSKIKGRYRYEIFAYGGVDVAATFGRHADIYYPEQQEVTFIGGVRRELIRSATEYDQYGRVVSITYNTHFNPIFNGVQAPRLTDLPPIPKATDTIRLLSPKSRGPHRISRRAGSATYEELAAAELAEVTSEREFARLIDDHNLRSYQRWFKSLAEVRLKLKYEPLGFVKATWQSFSTLKKASIYAGGAIWVNGLIHTFSSDTNAWDRAAAVTEIVPFLGCGLQAVAHAVKDKVHPLDTILCLVADGLLISPYFPIGIMIHVVRHLMPFLLPPEVPTIEESQQTRDKTWETFLGDNFYTYLYSHELAYEKETRFQMKLNASLTLEALAVLSQGAQAIGALEALSQNASAETEIGSIPGLPSSQESSPQMEAQRAIQNLRAEMHGEIMRRQRQFLLHLPKTVMNESNASITAVAKQFNDDIIRNMTSRDMLAYYSKPDHTETGLVATDNSDIEKKLRDIAAHLAKTPLSKMPTYWNAVFTIGQSRELRHVDREVFSVLNYMREKYEAMTQQSEDRFTARDLHLLCLHHALQVGRLLRGEITEDQLSKRFINPDKDDVANARELQTLLVLRFGREFDDYKHRNYESEDFQFDFNDFPQYRQLITHPALPPIYINIGRGDFLVRDMGLDNATATALLETEDIEWVFE</sequence>
<feature type="domain" description="Pierisin-like" evidence="1">
    <location>
        <begin position="65"/>
        <end position="203"/>
    </location>
</feature>
<dbReference type="OrthoDB" id="4917004at2759"/>
<dbReference type="InterPro" id="IPR054695">
    <property type="entry name" value="Pierisin-like_dom"/>
</dbReference>
<dbReference type="Proteomes" id="UP000078544">
    <property type="component" value="Unassembled WGS sequence"/>
</dbReference>
<keyword evidence="3" id="KW-1185">Reference proteome</keyword>
<reference evidence="2 3" key="1">
    <citation type="journal article" date="2016" name="Genome Biol. Evol.">
        <title>Divergent and convergent evolution of fungal pathogenicity.</title>
        <authorList>
            <person name="Shang Y."/>
            <person name="Xiao G."/>
            <person name="Zheng P."/>
            <person name="Cen K."/>
            <person name="Zhan S."/>
            <person name="Wang C."/>
        </authorList>
    </citation>
    <scope>NUCLEOTIDE SEQUENCE [LARGE SCALE GENOMIC DNA]</scope>
    <source>
        <strain evidence="2 3">RCEF 2490</strain>
    </source>
</reference>
<organism evidence="2 3">
    <name type="scientific">Moelleriella libera RCEF 2490</name>
    <dbReference type="NCBI Taxonomy" id="1081109"/>
    <lineage>
        <taxon>Eukaryota</taxon>
        <taxon>Fungi</taxon>
        <taxon>Dikarya</taxon>
        <taxon>Ascomycota</taxon>
        <taxon>Pezizomycotina</taxon>
        <taxon>Sordariomycetes</taxon>
        <taxon>Hypocreomycetidae</taxon>
        <taxon>Hypocreales</taxon>
        <taxon>Clavicipitaceae</taxon>
        <taxon>Moelleriella</taxon>
    </lineage>
</organism>
<protein>
    <recommendedName>
        <fullName evidence="1">Pierisin-like domain-containing protein</fullName>
    </recommendedName>
</protein>
<name>A0A166V4T4_9HYPO</name>
<comment type="caution">
    <text evidence="2">The sequence shown here is derived from an EMBL/GenBank/DDBJ whole genome shotgun (WGS) entry which is preliminary data.</text>
</comment>
<dbReference type="Gene3D" id="3.90.210.10">
    <property type="entry name" value="Heat-Labile Enterotoxin, subunit A"/>
    <property type="match status" value="1"/>
</dbReference>